<dbReference type="SUPFAM" id="SSF54826">
    <property type="entry name" value="Enolase N-terminal domain-like"/>
    <property type="match status" value="1"/>
</dbReference>
<feature type="domain" description="Mandelate racemase/muconate lactonizing enzyme C-terminal" evidence="8">
    <location>
        <begin position="1464"/>
        <end position="1560"/>
    </location>
</feature>
<dbReference type="SFLD" id="SFLDS00001">
    <property type="entry name" value="Enolase"/>
    <property type="match status" value="1"/>
</dbReference>
<evidence type="ECO:0000256" key="2">
    <source>
        <dbReference type="ARBA" id="ARBA00022723"/>
    </source>
</evidence>
<evidence type="ECO:0000313" key="9">
    <source>
        <dbReference type="EMBL" id="KAL2330758.1"/>
    </source>
</evidence>
<dbReference type="InterPro" id="IPR018110">
    <property type="entry name" value="Mandel_Rmase/mucon_lact_enz_CS"/>
</dbReference>
<name>A0ABD1M4P5_9FABA</name>
<dbReference type="GO" id="GO:0016740">
    <property type="term" value="F:transferase activity"/>
    <property type="evidence" value="ECO:0007669"/>
    <property type="project" value="UniProtKB-KW"/>
</dbReference>
<dbReference type="SUPFAM" id="SSF53474">
    <property type="entry name" value="alpha/beta-Hydrolases"/>
    <property type="match status" value="1"/>
</dbReference>
<dbReference type="NCBIfam" id="TIGR00173">
    <property type="entry name" value="menD"/>
    <property type="match status" value="1"/>
</dbReference>
<proteinExistence type="inferred from homology"/>
<dbReference type="Pfam" id="PF16582">
    <property type="entry name" value="TPP_enzyme_M_2"/>
    <property type="match status" value="1"/>
</dbReference>
<dbReference type="Pfam" id="PF00561">
    <property type="entry name" value="Abhydrolase_1"/>
    <property type="match status" value="1"/>
</dbReference>
<keyword evidence="5" id="KW-0464">Manganese</keyword>
<keyword evidence="3" id="KW-0460">Magnesium</keyword>
<evidence type="ECO:0000256" key="6">
    <source>
        <dbReference type="ARBA" id="ARBA00023239"/>
    </source>
</evidence>
<evidence type="ECO:0000256" key="7">
    <source>
        <dbReference type="SAM" id="MobiDB-lite"/>
    </source>
</evidence>
<evidence type="ECO:0000256" key="5">
    <source>
        <dbReference type="ARBA" id="ARBA00023211"/>
    </source>
</evidence>
<dbReference type="InterPro" id="IPR032264">
    <property type="entry name" value="MenD_middle"/>
</dbReference>
<dbReference type="InterPro" id="IPR012001">
    <property type="entry name" value="Thiamin_PyroP_enz_TPP-bd_dom"/>
</dbReference>
<dbReference type="SUPFAM" id="SSF52467">
    <property type="entry name" value="DHS-like NAD/FAD-binding domain"/>
    <property type="match status" value="1"/>
</dbReference>
<dbReference type="InterPro" id="IPR036849">
    <property type="entry name" value="Enolase-like_C_sf"/>
</dbReference>
<dbReference type="CDD" id="cd02009">
    <property type="entry name" value="TPP_SHCHC_synthase"/>
    <property type="match status" value="1"/>
</dbReference>
<keyword evidence="1" id="KW-0808">Transferase</keyword>
<dbReference type="Gene3D" id="3.40.50.1820">
    <property type="entry name" value="alpha/beta hydrolase"/>
    <property type="match status" value="1"/>
</dbReference>
<dbReference type="InterPro" id="IPR029035">
    <property type="entry name" value="DHS-like_NAD/FAD-binding_dom"/>
</dbReference>
<evidence type="ECO:0000256" key="3">
    <source>
        <dbReference type="ARBA" id="ARBA00022842"/>
    </source>
</evidence>
<dbReference type="Proteomes" id="UP001603857">
    <property type="component" value="Unassembled WGS sequence"/>
</dbReference>
<dbReference type="SUPFAM" id="SSF51604">
    <property type="entry name" value="Enolase C-terminal domain-like"/>
    <property type="match status" value="1"/>
</dbReference>
<dbReference type="PROSITE" id="PS00909">
    <property type="entry name" value="MR_MLE_2"/>
    <property type="match status" value="1"/>
</dbReference>
<gene>
    <name evidence="9" type="ORF">Fmac_018339</name>
</gene>
<dbReference type="CDD" id="cd07037">
    <property type="entry name" value="TPP_PYR_MenD"/>
    <property type="match status" value="1"/>
</dbReference>
<dbReference type="SUPFAM" id="SSF52518">
    <property type="entry name" value="Thiamin diphosphate-binding fold (THDP-binding)"/>
    <property type="match status" value="2"/>
</dbReference>
<comment type="caution">
    <text evidence="9">The sequence shown here is derived from an EMBL/GenBank/DDBJ whole genome shotgun (WGS) entry which is preliminary data.</text>
</comment>
<reference evidence="9 10" key="1">
    <citation type="submission" date="2024-08" db="EMBL/GenBank/DDBJ databases">
        <title>Insights into the chromosomal genome structure of Flemingia macrophylla.</title>
        <authorList>
            <person name="Ding Y."/>
            <person name="Zhao Y."/>
            <person name="Bi W."/>
            <person name="Wu M."/>
            <person name="Zhao G."/>
            <person name="Gong Y."/>
            <person name="Li W."/>
            <person name="Zhang P."/>
        </authorList>
    </citation>
    <scope>NUCLEOTIDE SEQUENCE [LARGE SCALE GENOMIC DNA]</scope>
    <source>
        <strain evidence="9">DYQJB</strain>
        <tissue evidence="9">Leaf</tissue>
    </source>
</reference>
<dbReference type="InterPro" id="IPR029065">
    <property type="entry name" value="Enolase_C-like"/>
</dbReference>
<dbReference type="Pfam" id="PF13378">
    <property type="entry name" value="MR_MLE_C"/>
    <property type="match status" value="1"/>
</dbReference>
<dbReference type="EMBL" id="JBGMDY010000006">
    <property type="protein sequence ID" value="KAL2330758.1"/>
    <property type="molecule type" value="Genomic_DNA"/>
</dbReference>
<feature type="region of interest" description="Disordered" evidence="7">
    <location>
        <begin position="543"/>
        <end position="568"/>
    </location>
</feature>
<dbReference type="HAMAP" id="MF_01659">
    <property type="entry name" value="MenD"/>
    <property type="match status" value="1"/>
</dbReference>
<dbReference type="SFLD" id="SFLDG00180">
    <property type="entry name" value="muconate_cycloisomerase"/>
    <property type="match status" value="1"/>
</dbReference>
<dbReference type="Pfam" id="PF02776">
    <property type="entry name" value="TPP_enzyme_N"/>
    <property type="match status" value="1"/>
</dbReference>
<dbReference type="Gene3D" id="3.40.50.1220">
    <property type="entry name" value="TPP-binding domain"/>
    <property type="match status" value="1"/>
</dbReference>
<dbReference type="Pfam" id="PF02775">
    <property type="entry name" value="TPP_enzyme_C"/>
    <property type="match status" value="1"/>
</dbReference>
<accession>A0ABD1M4P5</accession>
<keyword evidence="6" id="KW-0456">Lyase</keyword>
<dbReference type="Gene3D" id="3.40.50.970">
    <property type="match status" value="2"/>
</dbReference>
<dbReference type="InterPro" id="IPR004433">
    <property type="entry name" value="MenaQ_synth_MenD"/>
</dbReference>
<keyword evidence="4" id="KW-0786">Thiamine pyrophosphate</keyword>
<dbReference type="InterPro" id="IPR029058">
    <property type="entry name" value="AB_hydrolase_fold"/>
</dbReference>
<dbReference type="SMART" id="SM00922">
    <property type="entry name" value="MR_MLE"/>
    <property type="match status" value="1"/>
</dbReference>
<dbReference type="PANTHER" id="PTHR42916:SF1">
    <property type="entry name" value="PROTEIN PHYLLO, CHLOROPLASTIC"/>
    <property type="match status" value="1"/>
</dbReference>
<dbReference type="InterPro" id="IPR029017">
    <property type="entry name" value="Enolase-like_N"/>
</dbReference>
<evidence type="ECO:0000259" key="8">
    <source>
        <dbReference type="SMART" id="SM00922"/>
    </source>
</evidence>
<dbReference type="Gene3D" id="3.30.390.10">
    <property type="entry name" value="Enolase-like, N-terminal domain"/>
    <property type="match status" value="1"/>
</dbReference>
<dbReference type="NCBIfam" id="TIGR01927">
    <property type="entry name" value="menC_gam_Gplu"/>
    <property type="match status" value="1"/>
</dbReference>
<evidence type="ECO:0000256" key="4">
    <source>
        <dbReference type="ARBA" id="ARBA00023052"/>
    </source>
</evidence>
<sequence length="2013" mass="221446">MNLAVSALGGWSLCNGARLLVVGAERGNSLRLGSGRAWTRTRTRTRIRSEVSVLRLEAPVPLNGDVLEKEVVFEQCVTRTLSPALTLEEGLEKLKEALETLKLKRPPSPTGLLRFQVAVPPSPKAFALFCSQPLSSSVFPLIYVSKTDADSNSLYVNGTRGVCAVGAAVSFAPPNHRTLGNRYISSDSTNIVAYGFMDVNLDGNVSHEEGSFCFFIPQIELDELESGSVLTMTLAWDDFSLSTFQEAHYLLEVSLGQVMCNVWSTIDTWRSKCTRAALGKLNLVEDKTIPRLAMGLACDGAGLRRLKLPTASATLPTVAAKRATVEASRATVEASREEVTQNRGRAKVSEGNLISKYCEAEDNLNVGIRAGSGSGLQSLRPNGSRVSCWVIPIPDSSVVIRVVTRSHKLQEGPNPRGAYFWSLEPLCSTVASIAGACLFRFSPQILGSTTPWVGHDMISHVAQTQTVVEELKMFLDANSVEGMKEKLDRFYMVLFLRTWHSDFNNSHDQVLTGHEILSMDSVIIKLLRVLTNERCEGHVEASAMVSTRPAPQPSTKHSHSFPLPLDTPTTTSPDNSLGWLITLREALAHPGWREVEMQTLEHIDIKNAFLHGELEEDIYMEEPLEFVAHEESRLVYMYTIAPGGRESVGNIKELLDHANELSPSLKESANINAVWASLIVEECTRLGLMYFCIAPGSRSSPLAVAAASHKLITCISCFDERSLAFHAVGYGRGSHIPAVIITSSGTAVSNLLPAVVEASQDFVPLILLTADRPPELLDCGANQAIDQVNHFGSFVRFFFNLPAPTDQIPAKMVLTTLDSAVHWAISSPCGPVHINCPFREPLESSPCKWLSSCLTGLDFWMTNAEPFTKYIHMHSSHICVNAPGEMAEVLNLILRANNCLLLFGAIHSEDEMWAALLLAKHLQWPVVADILSGLRIRKLLTSFPDIERNFIFVDNLDHALLSDSVKGWLEIDVVIQIGSRITSKRICQILEDCAPFSYILVDKHPHRHDPSHIVTHRIQTSIFEFVGCVLKAAVPPTRSTWSISLQLLSKMVEWEMKFQTTAECSLTEPYVARVMSEALCFESALFLGNSMPIRDANLYGCSWSICNQSVSPLMSNSDVPIHLMRVAANRGASGIDGLLSTAIGFAVGCNKKVLCVVGDISLLHDTNGLAILTQRKLRKPMTILVVNNHGGAIFSMLPLADKVDPCILHQYFYTSHNISIHELCNAHGIKHLYVKTKAELKEALCVAQHEQMDYVVEIESSVDANASFHSILKQYALQTAQHTIRLLSWIRQGSTKDKFCLYKIHKVQCSKYRIALVAPPTSASVGDRSKQSYREGFILSLVLEDGSVGYGEVAPIDIHTENLVDAEYQLRFLIHVMEHVEISCFLSLLKGSISNWIWHDLGILPSSIFPSVRCGLEMAILNAIADAKGSNMLNILHPPINQNSKCERSLNVQICALIDSNGSPTEVANVAATLMEEGFSAIKLKVARGGDPMHDAAIIQEVRKKVGCQINVRVDANRNWTYEEAMKFSSLVKDCNLQYIEEPVQNEDDILRFCDEGGLPVALDETIDNILANPLEKLVKFIHPAITAVVIKPSVVGGFENAALIAQWAQQMGKMAVVSAAFESSLSLSAYTHFSSYLEILSLGTFRVLHGMEAAVPTVAHGLGTYRWLKEDVTPNPLLISRNLQSGFVEASVANASRLVHDFQVNQKVISSIIAEEQVRHYQYKVDLNNCSCSFEVRETGLKTNDNVLVFLHGFLGTGEDWINIMKTFSGSARCISVDLPGHGKSMLHGEEGAGEEPWLSLEIIADILLKLIQHVVAGKVTLVGYSMGARIALYMALKFGTTIKGAVLISGSPGLKDKLSKKIRAAKDDSRALALIAHGLQLFISSWYAGELWKSLRNHPHFNRIIASRLHHDGMQSLAQMLSGLSLGRQPSLWDDLPNCRVPLLIMHGEKDTKFRKIAQAMMNALCSGLGSNHDKGIDIHEVVEVANCGHAAHLENPLPIIAAMRRFVARL</sequence>
<dbReference type="SFLD" id="SFLDF00009">
    <property type="entry name" value="o-succinylbenzoate_synthase"/>
    <property type="match status" value="1"/>
</dbReference>
<dbReference type="GO" id="GO:0046872">
    <property type="term" value="F:metal ion binding"/>
    <property type="evidence" value="ECO:0007669"/>
    <property type="project" value="UniProtKB-KW"/>
</dbReference>
<protein>
    <recommendedName>
        <fullName evidence="8">Mandelate racemase/muconate lactonizing enzyme C-terminal domain-containing protein</fullName>
    </recommendedName>
</protein>
<dbReference type="InterPro" id="IPR011766">
    <property type="entry name" value="TPP_enzyme_TPP-bd"/>
</dbReference>
<evidence type="ECO:0000256" key="1">
    <source>
        <dbReference type="ARBA" id="ARBA00022679"/>
    </source>
</evidence>
<dbReference type="InterPro" id="IPR000073">
    <property type="entry name" value="AB_hydrolase_1"/>
</dbReference>
<organism evidence="9 10">
    <name type="scientific">Flemingia macrophylla</name>
    <dbReference type="NCBI Taxonomy" id="520843"/>
    <lineage>
        <taxon>Eukaryota</taxon>
        <taxon>Viridiplantae</taxon>
        <taxon>Streptophyta</taxon>
        <taxon>Embryophyta</taxon>
        <taxon>Tracheophyta</taxon>
        <taxon>Spermatophyta</taxon>
        <taxon>Magnoliopsida</taxon>
        <taxon>eudicotyledons</taxon>
        <taxon>Gunneridae</taxon>
        <taxon>Pentapetalae</taxon>
        <taxon>rosids</taxon>
        <taxon>fabids</taxon>
        <taxon>Fabales</taxon>
        <taxon>Fabaceae</taxon>
        <taxon>Papilionoideae</taxon>
        <taxon>50 kb inversion clade</taxon>
        <taxon>NPAAA clade</taxon>
        <taxon>indigoferoid/millettioid clade</taxon>
        <taxon>Phaseoleae</taxon>
        <taxon>Flemingia</taxon>
    </lineage>
</organism>
<dbReference type="InterPro" id="IPR029061">
    <property type="entry name" value="THDP-binding"/>
</dbReference>
<dbReference type="PANTHER" id="PTHR42916">
    <property type="entry name" value="2-SUCCINYL-5-ENOLPYRUVYL-6-HYDROXY-3-CYCLOHEXENE-1-CARBOXYLATE SYNTHASE"/>
    <property type="match status" value="1"/>
</dbReference>
<dbReference type="InterPro" id="IPR013342">
    <property type="entry name" value="Mandelate_racemase_C"/>
</dbReference>
<evidence type="ECO:0000313" key="10">
    <source>
        <dbReference type="Proteomes" id="UP001603857"/>
    </source>
</evidence>
<dbReference type="GO" id="GO:0016829">
    <property type="term" value="F:lyase activity"/>
    <property type="evidence" value="ECO:0007669"/>
    <property type="project" value="UniProtKB-KW"/>
</dbReference>
<keyword evidence="10" id="KW-1185">Reference proteome</keyword>
<keyword evidence="2" id="KW-0479">Metal-binding</keyword>
<dbReference type="Gene3D" id="3.20.20.120">
    <property type="entry name" value="Enolase-like C-terminal domain"/>
    <property type="match status" value="1"/>
</dbReference>